<evidence type="ECO:0000313" key="2">
    <source>
        <dbReference type="EMBL" id="ODJ86774.1"/>
    </source>
</evidence>
<reference evidence="2 3" key="1">
    <citation type="submission" date="2016-06" db="EMBL/GenBank/DDBJ databases">
        <title>Genome sequence of endosymbiont of Candidatus Endolucinida thiodiazotropha.</title>
        <authorList>
            <person name="Poehlein A."/>
            <person name="Koenig S."/>
            <person name="Heiden S.E."/>
            <person name="Thuermer A."/>
            <person name="Voget S."/>
            <person name="Daniel R."/>
            <person name="Markert S."/>
            <person name="Gros O."/>
            <person name="Schweder T."/>
        </authorList>
    </citation>
    <scope>NUCLEOTIDE SEQUENCE [LARGE SCALE GENOMIC DNA]</scope>
    <source>
        <strain evidence="2 3">COS</strain>
    </source>
</reference>
<evidence type="ECO:0000256" key="1">
    <source>
        <dbReference type="SAM" id="SignalP"/>
    </source>
</evidence>
<keyword evidence="3" id="KW-1185">Reference proteome</keyword>
<protein>
    <submittedName>
        <fullName evidence="2">Uncharacterized protein</fullName>
    </submittedName>
</protein>
<feature type="chain" id="PRO_5031091060" evidence="1">
    <location>
        <begin position="21"/>
        <end position="410"/>
    </location>
</feature>
<feature type="signal peptide" evidence="1">
    <location>
        <begin position="1"/>
        <end position="20"/>
    </location>
</feature>
<sequence length="410" mass="45373">MKIADFVVLTLCFMLPTALTASSWKFERAIDVSGPNTGYFHHIDSSGRRNIAVSEQIIAIAWEDDRDGVPRIYLAYKGATDNNFNHDIRLSGGGEAYEPSLVALSGGRFVIAWEEDGYIHARMASLDGTPVLGPIVKVDSNPSSQVNLTTHGDRVYAVWSQRRGRFGRIHATDLRPNEKGVLKLGMACPVDAIPPTDEQLYPAAVISDGRLLVAWEDRRPKHTIIMAAVDHPGNPCRFSAAYRISEKPEIRGLPYGSGHGVSRVALGHYGHRGVFAAWEDKRDFRDGYDIWGAPFLSAESRFGSNVKLQDDFGGLAKQRHAALSGHRDGSLVAAWDDEREGNTDVVLSWQDDGVWSDDWLLPVASGEGHQSNPSIVLDTRGDLHVIWIERQDIGATTRLKYARGRRHIDK</sequence>
<gene>
    <name evidence="2" type="ORF">CODIS_29170</name>
</gene>
<dbReference type="RefSeq" id="WP_083220778.1">
    <property type="nucleotide sequence ID" value="NZ_MARB01000017.1"/>
</dbReference>
<organism evidence="2 3">
    <name type="scientific">Candidatus Thiodiazotropha endolucinida</name>
    <dbReference type="NCBI Taxonomy" id="1655433"/>
    <lineage>
        <taxon>Bacteria</taxon>
        <taxon>Pseudomonadati</taxon>
        <taxon>Pseudomonadota</taxon>
        <taxon>Gammaproteobacteria</taxon>
        <taxon>Chromatiales</taxon>
        <taxon>Sedimenticolaceae</taxon>
        <taxon>Candidatus Thiodiazotropha</taxon>
    </lineage>
</organism>
<name>A0A7Z0VJN0_9GAMM</name>
<dbReference type="Proteomes" id="UP000094769">
    <property type="component" value="Unassembled WGS sequence"/>
</dbReference>
<dbReference type="AlphaFoldDB" id="A0A7Z0VJN0"/>
<evidence type="ECO:0000313" key="3">
    <source>
        <dbReference type="Proteomes" id="UP000094769"/>
    </source>
</evidence>
<proteinExistence type="predicted"/>
<comment type="caution">
    <text evidence="2">The sequence shown here is derived from an EMBL/GenBank/DDBJ whole genome shotgun (WGS) entry which is preliminary data.</text>
</comment>
<dbReference type="InterPro" id="IPR036278">
    <property type="entry name" value="Sialidase_sf"/>
</dbReference>
<dbReference type="EMBL" id="MARB01000017">
    <property type="protein sequence ID" value="ODJ86774.1"/>
    <property type="molecule type" value="Genomic_DNA"/>
</dbReference>
<dbReference type="OrthoDB" id="5778825at2"/>
<dbReference type="SUPFAM" id="SSF50939">
    <property type="entry name" value="Sialidases"/>
    <property type="match status" value="1"/>
</dbReference>
<accession>A0A7Z0VJN0</accession>
<keyword evidence="1" id="KW-0732">Signal</keyword>